<evidence type="ECO:0000259" key="1">
    <source>
        <dbReference type="PROSITE" id="PS51186"/>
    </source>
</evidence>
<gene>
    <name evidence="2" type="ORF">H0266_15830</name>
</gene>
<dbReference type="EMBL" id="JACEFG010000003">
    <property type="protein sequence ID" value="MBA2176367.1"/>
    <property type="molecule type" value="Genomic_DNA"/>
</dbReference>
<dbReference type="PROSITE" id="PS51186">
    <property type="entry name" value="GNAT"/>
    <property type="match status" value="1"/>
</dbReference>
<evidence type="ECO:0000313" key="3">
    <source>
        <dbReference type="Proteomes" id="UP000571017"/>
    </source>
</evidence>
<dbReference type="PANTHER" id="PTHR31143:SF2">
    <property type="entry name" value="FR47-LIKE DOMAIN-CONTAINING PROTEIN-RELATED"/>
    <property type="match status" value="1"/>
</dbReference>
<proteinExistence type="predicted"/>
<comment type="caution">
    <text evidence="2">The sequence shown here is derived from an EMBL/GenBank/DDBJ whole genome shotgun (WGS) entry which is preliminary data.</text>
</comment>
<dbReference type="Proteomes" id="UP000571017">
    <property type="component" value="Unassembled WGS sequence"/>
</dbReference>
<dbReference type="InterPro" id="IPR000182">
    <property type="entry name" value="GNAT_dom"/>
</dbReference>
<feature type="domain" description="N-acetyltransferase" evidence="1">
    <location>
        <begin position="141"/>
        <end position="276"/>
    </location>
</feature>
<dbReference type="RefSeq" id="WP_181473392.1">
    <property type="nucleotide sequence ID" value="NZ_JACEFG010000003.1"/>
</dbReference>
<dbReference type="Gene3D" id="3.40.630.30">
    <property type="match status" value="1"/>
</dbReference>
<dbReference type="AlphaFoldDB" id="A0A838CWE9"/>
<reference evidence="2 3" key="1">
    <citation type="journal article" date="2004" name="Extremophiles">
        <title>Halobacillus locisalis sp. nov., a halophilic bacterium isolated from a marine solar saltern of the Yellow Sea in Korea.</title>
        <authorList>
            <person name="Yoon J.H."/>
            <person name="Kang K.H."/>
            <person name="Oh T.K."/>
            <person name="Park Y.H."/>
        </authorList>
    </citation>
    <scope>NUCLEOTIDE SEQUENCE [LARGE SCALE GENOMIC DNA]</scope>
    <source>
        <strain evidence="2 3">KCTC 3788</strain>
    </source>
</reference>
<sequence>MVELTPGDFHRCEAMVDRTKSIEVNAIIKGNNPGRIFVDHKHKPETGMVWLGNNAGFYFIGQEDNDSFNQEINHFIDEYIVKQAKKENLEEFEAVGQHPRWDEVIQRVFQHRKLHNWNQRVYKLHSQNYKAENEPLIAGHYQVVSLTFESLENTGYSNRDFVESKVLDYWETIDDFSDKGFGFMIINQQEIVSLCFSAYVFEGVHGVHIETLPPYQGKGLAQKVAHKFVQDCFTNGTVPYWNCLERNQSCIAIVENMGFTNVFNYVGYEFPLYQKA</sequence>
<dbReference type="Pfam" id="PF12746">
    <property type="entry name" value="GNAT_acetyltran"/>
    <property type="match status" value="1"/>
</dbReference>
<keyword evidence="3" id="KW-1185">Reference proteome</keyword>
<dbReference type="GO" id="GO:0016747">
    <property type="term" value="F:acyltransferase activity, transferring groups other than amino-acyl groups"/>
    <property type="evidence" value="ECO:0007669"/>
    <property type="project" value="InterPro"/>
</dbReference>
<dbReference type="SUPFAM" id="SSF55729">
    <property type="entry name" value="Acyl-CoA N-acyltransferases (Nat)"/>
    <property type="match status" value="1"/>
</dbReference>
<dbReference type="PANTHER" id="PTHR31143">
    <property type="match status" value="1"/>
</dbReference>
<evidence type="ECO:0000313" key="2">
    <source>
        <dbReference type="EMBL" id="MBA2176367.1"/>
    </source>
</evidence>
<protein>
    <submittedName>
        <fullName evidence="2">GNAT family N-acetyltransferase</fullName>
    </submittedName>
</protein>
<dbReference type="InterPro" id="IPR016181">
    <property type="entry name" value="Acyl_CoA_acyltransferase"/>
</dbReference>
<accession>A0A838CWE9</accession>
<dbReference type="InterPro" id="IPR027365">
    <property type="entry name" value="GNAT_acetyltra_YdfB-like"/>
</dbReference>
<organism evidence="2 3">
    <name type="scientific">Halobacillus locisalis</name>
    <dbReference type="NCBI Taxonomy" id="220753"/>
    <lineage>
        <taxon>Bacteria</taxon>
        <taxon>Bacillati</taxon>
        <taxon>Bacillota</taxon>
        <taxon>Bacilli</taxon>
        <taxon>Bacillales</taxon>
        <taxon>Bacillaceae</taxon>
        <taxon>Halobacillus</taxon>
    </lineage>
</organism>
<keyword evidence="2" id="KW-0808">Transferase</keyword>
<name>A0A838CWE9_9BACI</name>